<dbReference type="RefSeq" id="WP_259543298.1">
    <property type="nucleotide sequence ID" value="NZ_JANLCJ010000345.1"/>
</dbReference>
<evidence type="ECO:0000256" key="1">
    <source>
        <dbReference type="SAM" id="MobiDB-lite"/>
    </source>
</evidence>
<feature type="non-terminal residue" evidence="2">
    <location>
        <position position="249"/>
    </location>
</feature>
<organism evidence="2 3">
    <name type="scientific">Herbiconiux daphne</name>
    <dbReference type="NCBI Taxonomy" id="2970914"/>
    <lineage>
        <taxon>Bacteria</taxon>
        <taxon>Bacillati</taxon>
        <taxon>Actinomycetota</taxon>
        <taxon>Actinomycetes</taxon>
        <taxon>Micrococcales</taxon>
        <taxon>Microbacteriaceae</taxon>
        <taxon>Herbiconiux</taxon>
    </lineage>
</organism>
<feature type="non-terminal residue" evidence="2">
    <location>
        <position position="1"/>
    </location>
</feature>
<proteinExistence type="predicted"/>
<evidence type="ECO:0000313" key="2">
    <source>
        <dbReference type="EMBL" id="MCS5737017.1"/>
    </source>
</evidence>
<protein>
    <recommendedName>
        <fullName evidence="4">Flagellin</fullName>
    </recommendedName>
</protein>
<dbReference type="Proteomes" id="UP001165586">
    <property type="component" value="Unassembled WGS sequence"/>
</dbReference>
<sequence>DFANQDARLMALISDANTAASNANNAVLIINQKIADVQKQLDILKQMKLTVHPLPSGSTPSGSYDNTTGEMILNIPDGAPGTAGKDGSVTDLNNTTSGVPKDTDIGFYVDATTNTVHKATMLDIAKVYPAVSDITFNGGTPETHTVDITPTKIGLGNVLNVPSYSKTEADALHKGSAKAYESKADADADVVHRQVGEKVIVITPTRVDYYIVKAGALITDPNVLEVDPNRPGEVRVLSVSGTHPDATGD</sequence>
<reference evidence="2" key="1">
    <citation type="submission" date="2022-08" db="EMBL/GenBank/DDBJ databases">
        <authorList>
            <person name="Deng Y."/>
            <person name="Han X.-F."/>
            <person name="Zhang Y.-Q."/>
        </authorList>
    </citation>
    <scope>NUCLEOTIDE SEQUENCE</scope>
    <source>
        <strain evidence="2">CPCC 203386</strain>
    </source>
</reference>
<evidence type="ECO:0008006" key="4">
    <source>
        <dbReference type="Google" id="ProtNLM"/>
    </source>
</evidence>
<comment type="caution">
    <text evidence="2">The sequence shown here is derived from an EMBL/GenBank/DDBJ whole genome shotgun (WGS) entry which is preliminary data.</text>
</comment>
<gene>
    <name evidence="2" type="ORF">N1032_25145</name>
</gene>
<accession>A0ABT2HAQ6</accession>
<name>A0ABT2HAQ6_9MICO</name>
<dbReference type="EMBL" id="JANLCJ010000345">
    <property type="protein sequence ID" value="MCS5737017.1"/>
    <property type="molecule type" value="Genomic_DNA"/>
</dbReference>
<keyword evidence="3" id="KW-1185">Reference proteome</keyword>
<evidence type="ECO:0000313" key="3">
    <source>
        <dbReference type="Proteomes" id="UP001165586"/>
    </source>
</evidence>
<feature type="region of interest" description="Disordered" evidence="1">
    <location>
        <begin position="76"/>
        <end position="96"/>
    </location>
</feature>